<dbReference type="InterPro" id="IPR042457">
    <property type="entry name" value="TSTD1_mml"/>
</dbReference>
<organism evidence="2 3">
    <name type="scientific">Ranitomeya imitator</name>
    <name type="common">mimic poison frog</name>
    <dbReference type="NCBI Taxonomy" id="111125"/>
    <lineage>
        <taxon>Eukaryota</taxon>
        <taxon>Metazoa</taxon>
        <taxon>Chordata</taxon>
        <taxon>Craniata</taxon>
        <taxon>Vertebrata</taxon>
        <taxon>Euteleostomi</taxon>
        <taxon>Amphibia</taxon>
        <taxon>Batrachia</taxon>
        <taxon>Anura</taxon>
        <taxon>Neobatrachia</taxon>
        <taxon>Hyloidea</taxon>
        <taxon>Dendrobatidae</taxon>
        <taxon>Dendrobatinae</taxon>
        <taxon>Ranitomeya</taxon>
    </lineage>
</organism>
<gene>
    <name evidence="2" type="ORF">RIMI_LOCUS17584101</name>
</gene>
<comment type="caution">
    <text evidence="2">The sequence shown here is derived from an EMBL/GenBank/DDBJ whole genome shotgun (WGS) entry which is preliminary data.</text>
</comment>
<dbReference type="PANTHER" id="PTHR45544">
    <property type="entry name" value="THIOSULFATE:GLUTATHIONE SULFURTRANSFERASE"/>
    <property type="match status" value="1"/>
</dbReference>
<keyword evidence="3" id="KW-1185">Reference proteome</keyword>
<accession>A0ABN9M9H8</accession>
<name>A0ABN9M9H8_9NEOB</name>
<evidence type="ECO:0000313" key="2">
    <source>
        <dbReference type="EMBL" id="CAJ0961170.1"/>
    </source>
</evidence>
<dbReference type="EMBL" id="CAUEEQ010051607">
    <property type="protein sequence ID" value="CAJ0961170.1"/>
    <property type="molecule type" value="Genomic_DNA"/>
</dbReference>
<dbReference type="PANTHER" id="PTHR45544:SF1">
    <property type="entry name" value="THIOSULFATE:GLUTATHIONE SULFURTRANSFERASE"/>
    <property type="match status" value="1"/>
</dbReference>
<evidence type="ECO:0008006" key="4">
    <source>
        <dbReference type="Google" id="ProtNLM"/>
    </source>
</evidence>
<proteinExistence type="predicted"/>
<evidence type="ECO:0000313" key="3">
    <source>
        <dbReference type="Proteomes" id="UP001176940"/>
    </source>
</evidence>
<evidence type="ECO:0000256" key="1">
    <source>
        <dbReference type="SAM" id="MobiDB-lite"/>
    </source>
</evidence>
<dbReference type="Gene3D" id="3.40.250.10">
    <property type="entry name" value="Rhodanese-like domain"/>
    <property type="match status" value="1"/>
</dbReference>
<reference evidence="2" key="1">
    <citation type="submission" date="2023-07" db="EMBL/GenBank/DDBJ databases">
        <authorList>
            <person name="Stuckert A."/>
        </authorList>
    </citation>
    <scope>NUCLEOTIDE SEQUENCE</scope>
</reference>
<sequence length="115" mass="12933">MRAGPVMTSQSHDRDVMAGPSPIPSLPPEPATEDGGRRERLRRENVSHCVLGRFYTSVAPVLTDLEDALKMDPETFKQKYHVEKPQLNDHNLILHCQLGRRGQRATEVAQSLGYK</sequence>
<dbReference type="Proteomes" id="UP001176940">
    <property type="component" value="Unassembled WGS sequence"/>
</dbReference>
<protein>
    <recommendedName>
        <fullName evidence="4">Rhodanese domain-containing protein</fullName>
    </recommendedName>
</protein>
<feature type="compositionally biased region" description="Pro residues" evidence="1">
    <location>
        <begin position="21"/>
        <end position="30"/>
    </location>
</feature>
<dbReference type="InterPro" id="IPR036873">
    <property type="entry name" value="Rhodanese-like_dom_sf"/>
</dbReference>
<feature type="region of interest" description="Disordered" evidence="1">
    <location>
        <begin position="1"/>
        <end position="40"/>
    </location>
</feature>